<dbReference type="SUPFAM" id="SSF52540">
    <property type="entry name" value="P-loop containing nucleoside triphosphate hydrolases"/>
    <property type="match status" value="1"/>
</dbReference>
<dbReference type="InterPro" id="IPR014001">
    <property type="entry name" value="Helicase_ATP-bd"/>
</dbReference>
<evidence type="ECO:0000256" key="5">
    <source>
        <dbReference type="ARBA" id="ARBA00022801"/>
    </source>
</evidence>
<dbReference type="GO" id="GO:0005524">
    <property type="term" value="F:ATP binding"/>
    <property type="evidence" value="ECO:0007669"/>
    <property type="project" value="UniProtKB-UniRule"/>
</dbReference>
<evidence type="ECO:0000256" key="6">
    <source>
        <dbReference type="ARBA" id="ARBA00022806"/>
    </source>
</evidence>
<dbReference type="GO" id="GO:0016887">
    <property type="term" value="F:ATP hydrolysis activity"/>
    <property type="evidence" value="ECO:0007669"/>
    <property type="project" value="RHEA"/>
</dbReference>
<dbReference type="GO" id="GO:0006310">
    <property type="term" value="P:DNA recombination"/>
    <property type="evidence" value="ECO:0007669"/>
    <property type="project" value="InterPro"/>
</dbReference>
<dbReference type="OrthoDB" id="9759544at2"/>
<evidence type="ECO:0000313" key="15">
    <source>
        <dbReference type="EMBL" id="ERJ87859.1"/>
    </source>
</evidence>
<comment type="similarity">
    <text evidence="12">Belongs to the helicase family. PriA subfamily.</text>
</comment>
<keyword evidence="6 12" id="KW-0347">Helicase</keyword>
<dbReference type="GO" id="GO:1990077">
    <property type="term" value="C:primosome complex"/>
    <property type="evidence" value="ECO:0007669"/>
    <property type="project" value="UniProtKB-UniRule"/>
</dbReference>
<reference evidence="15 16" key="1">
    <citation type="submission" date="2013-07" db="EMBL/GenBank/DDBJ databases">
        <authorList>
            <person name="Weinstock G."/>
            <person name="Sodergren E."/>
            <person name="Wylie T."/>
            <person name="Fulton L."/>
            <person name="Fulton R."/>
            <person name="Fronick C."/>
            <person name="O'Laughlin M."/>
            <person name="Godfrey J."/>
            <person name="Miner T."/>
            <person name="Herter B."/>
            <person name="Appelbaum E."/>
            <person name="Cordes M."/>
            <person name="Lek S."/>
            <person name="Wollam A."/>
            <person name="Pepin K.H."/>
            <person name="Palsikar V.B."/>
            <person name="Mitreva M."/>
            <person name="Wilson R.K."/>
        </authorList>
    </citation>
    <scope>NUCLEOTIDE SEQUENCE [LARGE SCALE GENOMIC DNA]</scope>
    <source>
        <strain evidence="15 16">ATCC 27760</strain>
    </source>
</reference>
<dbReference type="InterPro" id="IPR041222">
    <property type="entry name" value="PriA_3primeBD"/>
</dbReference>
<dbReference type="Gene3D" id="3.40.50.300">
    <property type="entry name" value="P-loop containing nucleotide triphosphate hydrolases"/>
    <property type="match status" value="2"/>
</dbReference>
<evidence type="ECO:0000256" key="10">
    <source>
        <dbReference type="ARBA" id="ARBA00023235"/>
    </source>
</evidence>
<feature type="binding site" evidence="12">
    <location>
        <position position="545"/>
    </location>
    <ligand>
        <name>Zn(2+)</name>
        <dbReference type="ChEBI" id="CHEBI:29105"/>
        <label>2</label>
    </ligand>
</feature>
<proteinExistence type="inferred from homology"/>
<dbReference type="PROSITE" id="PS51192">
    <property type="entry name" value="HELICASE_ATP_BIND_1"/>
    <property type="match status" value="1"/>
</dbReference>
<dbReference type="GO" id="GO:0003677">
    <property type="term" value="F:DNA binding"/>
    <property type="evidence" value="ECO:0007669"/>
    <property type="project" value="UniProtKB-UniRule"/>
</dbReference>
<feature type="domain" description="Helicase C-terminal" evidence="14">
    <location>
        <begin position="531"/>
        <end position="707"/>
    </location>
</feature>
<feature type="domain" description="Helicase ATP-binding" evidence="13">
    <location>
        <begin position="290"/>
        <end position="456"/>
    </location>
</feature>
<dbReference type="InterPro" id="IPR001650">
    <property type="entry name" value="Helicase_C-like"/>
</dbReference>
<keyword evidence="1 12" id="KW-0639">Primosome</keyword>
<dbReference type="GO" id="GO:0043138">
    <property type="term" value="F:3'-5' DNA helicase activity"/>
    <property type="evidence" value="ECO:0007669"/>
    <property type="project" value="UniProtKB-EC"/>
</dbReference>
<organism evidence="15 16">
    <name type="scientific">Ruminococcus callidus ATCC 27760</name>
    <dbReference type="NCBI Taxonomy" id="411473"/>
    <lineage>
        <taxon>Bacteria</taxon>
        <taxon>Bacillati</taxon>
        <taxon>Bacillota</taxon>
        <taxon>Clostridia</taxon>
        <taxon>Eubacteriales</taxon>
        <taxon>Oscillospiraceae</taxon>
        <taxon>Ruminococcus</taxon>
    </lineage>
</organism>
<comment type="catalytic activity">
    <reaction evidence="11 12">
        <text>ATP + H2O = ADP + phosphate + H(+)</text>
        <dbReference type="Rhea" id="RHEA:13065"/>
        <dbReference type="ChEBI" id="CHEBI:15377"/>
        <dbReference type="ChEBI" id="CHEBI:15378"/>
        <dbReference type="ChEBI" id="CHEBI:30616"/>
        <dbReference type="ChEBI" id="CHEBI:43474"/>
        <dbReference type="ChEBI" id="CHEBI:456216"/>
        <dbReference type="EC" id="5.6.2.4"/>
    </reaction>
</comment>
<dbReference type="HAMAP" id="MF_00983">
    <property type="entry name" value="PriA"/>
    <property type="match status" value="1"/>
</dbReference>
<evidence type="ECO:0000256" key="9">
    <source>
        <dbReference type="ARBA" id="ARBA00023125"/>
    </source>
</evidence>
<dbReference type="RefSeq" id="WP_021681454.1">
    <property type="nucleotide sequence ID" value="NZ_KI260352.1"/>
</dbReference>
<dbReference type="PANTHER" id="PTHR30580:SF0">
    <property type="entry name" value="PRIMOSOMAL PROTEIN N"/>
    <property type="match status" value="1"/>
</dbReference>
<keyword evidence="7 12" id="KW-0862">Zinc</keyword>
<feature type="binding site" evidence="12">
    <location>
        <position position="530"/>
    </location>
    <ligand>
        <name>Zn(2+)</name>
        <dbReference type="ChEBI" id="CHEBI:29105"/>
        <label>2</label>
    </ligand>
</feature>
<dbReference type="InterPro" id="IPR005259">
    <property type="entry name" value="PriA"/>
</dbReference>
<dbReference type="InterPro" id="IPR040498">
    <property type="entry name" value="PriA_CRR"/>
</dbReference>
<dbReference type="PATRIC" id="fig|411473.3.peg.2698"/>
<feature type="binding site" evidence="12">
    <location>
        <position position="518"/>
    </location>
    <ligand>
        <name>Zn(2+)</name>
        <dbReference type="ChEBI" id="CHEBI:29105"/>
        <label>1</label>
    </ligand>
</feature>
<name>U2LEG2_9FIRM</name>
<dbReference type="NCBIfam" id="TIGR00595">
    <property type="entry name" value="priA"/>
    <property type="match status" value="1"/>
</dbReference>
<dbReference type="Proteomes" id="UP000016662">
    <property type="component" value="Unassembled WGS sequence"/>
</dbReference>
<keyword evidence="3 12" id="KW-0479">Metal-binding</keyword>
<evidence type="ECO:0000256" key="8">
    <source>
        <dbReference type="ARBA" id="ARBA00022840"/>
    </source>
</evidence>
<protein>
    <recommendedName>
        <fullName evidence="12">Replication restart protein PriA</fullName>
    </recommendedName>
    <alternativeName>
        <fullName evidence="12">ATP-dependent DNA helicase PriA</fullName>
        <ecNumber evidence="12">5.6.2.4</ecNumber>
    </alternativeName>
    <alternativeName>
        <fullName evidence="12">DNA 3'-5' helicase PriA</fullName>
    </alternativeName>
</protein>
<keyword evidence="16" id="KW-1185">Reference proteome</keyword>
<evidence type="ECO:0000256" key="1">
    <source>
        <dbReference type="ARBA" id="ARBA00022515"/>
    </source>
</evidence>
<evidence type="ECO:0000256" key="12">
    <source>
        <dbReference type="HAMAP-Rule" id="MF_00983"/>
    </source>
</evidence>
<dbReference type="GO" id="GO:0006302">
    <property type="term" value="P:double-strand break repair"/>
    <property type="evidence" value="ECO:0007669"/>
    <property type="project" value="InterPro"/>
</dbReference>
<dbReference type="Pfam" id="PF17764">
    <property type="entry name" value="PriA_3primeBD"/>
    <property type="match status" value="1"/>
</dbReference>
<evidence type="ECO:0000259" key="13">
    <source>
        <dbReference type="PROSITE" id="PS51192"/>
    </source>
</evidence>
<evidence type="ECO:0000256" key="11">
    <source>
        <dbReference type="ARBA" id="ARBA00048988"/>
    </source>
</evidence>
<dbReference type="GO" id="GO:0006269">
    <property type="term" value="P:DNA replication, synthesis of primer"/>
    <property type="evidence" value="ECO:0007669"/>
    <property type="project" value="UniProtKB-KW"/>
</dbReference>
<keyword evidence="2 12" id="KW-0235">DNA replication</keyword>
<feature type="binding site" evidence="12">
    <location>
        <position position="561"/>
    </location>
    <ligand>
        <name>Zn(2+)</name>
        <dbReference type="ChEBI" id="CHEBI:29105"/>
        <label>1</label>
    </ligand>
</feature>
<comment type="catalytic activity">
    <reaction evidence="12">
        <text>Couples ATP hydrolysis with the unwinding of duplex DNA by translocating in the 3'-5' direction.</text>
        <dbReference type="EC" id="5.6.2.4"/>
    </reaction>
</comment>
<dbReference type="SMART" id="SM00487">
    <property type="entry name" value="DEXDc"/>
    <property type="match status" value="1"/>
</dbReference>
<sequence length="818" mass="91274">MEKQAELPKIWCVGVAVCAASYTFDRLFSYIAMQEIPAGCRVVVPFGKGNAKRVGIVLSCAEQAAQPEQQLKPVLAVVDKQPILSPEMLDLVFWLKEMTFCTYYDAVRTILPAGMQVQLVETISLAEPQPDCPLTDAEAHLLFFLRGAKTKQEFRRILADADTQGKKIVDTLVQKGFLLRQETVKEKTHGQTGIKMLRMAVPPDEVPPVTKTQQKLVRILQETGAVSEKEACYLSGVTTAVAKKLVQNGVVESYTVKPPLHTYAASGQTCQPADIVLSAEQQAVYDRMVAALGEGMHCFLLHGVTGSGKTSVFIRLIDTVVQRGKQVILLVPEIALTPQIVEQFYQLFGNIVAVIHSELSLGQRSETWRSIASGAVKIIIGTRSAVFAPVQNLGLIVVDEEGERTYKSDSAPRYHAISVAKKRCQTHHCPLLLASATPSVESYYFAKRGIYTLLEMHQRYNQTPLPHVEVVDMQEERTLGKEGMFSETLAQALWDNLESGSQSLLLLNRRGYHTIISCASCNQPVYCPNCSIPMTYHKVNNSLMCHYCGHTQDMVETCPSCGGKHLRKMGFGTQRLEEELRLIVPEARILRMDADTTMSRYAYEERFQEFRQGKYDIMLGTQMIGKGLDFPNVTLVGVLSVDKALYAGDFRSYERTFSLITQVVGRGGRGEKAGRAILQTSMPEHYVLRLAAQQAYPAFYEQEIALRRQLIFPPICDICVVGFTGMREPDVRTAAMHTADVLKDQIRKTGFSYPIWVLEPVPCVYGRINGKYRYQLVIKCKNTKPYRDLIHAVLTEAGADRSFARVHLYADMNGDVGI</sequence>
<keyword evidence="4 12" id="KW-0547">Nucleotide-binding</keyword>
<feature type="binding site" evidence="12">
    <location>
        <position position="527"/>
    </location>
    <ligand>
        <name>Zn(2+)</name>
        <dbReference type="ChEBI" id="CHEBI:29105"/>
        <label>2</label>
    </ligand>
</feature>
<feature type="binding site" evidence="12">
    <location>
        <position position="548"/>
    </location>
    <ligand>
        <name>Zn(2+)</name>
        <dbReference type="ChEBI" id="CHEBI:29105"/>
        <label>2</label>
    </ligand>
</feature>
<evidence type="ECO:0000256" key="7">
    <source>
        <dbReference type="ARBA" id="ARBA00022833"/>
    </source>
</evidence>
<dbReference type="EMBL" id="AWVF01000428">
    <property type="protein sequence ID" value="ERJ87859.1"/>
    <property type="molecule type" value="Genomic_DNA"/>
</dbReference>
<dbReference type="EC" id="5.6.2.4" evidence="12"/>
<keyword evidence="8 12" id="KW-0067">ATP-binding</keyword>
<evidence type="ECO:0000313" key="16">
    <source>
        <dbReference type="Proteomes" id="UP000016662"/>
    </source>
</evidence>
<evidence type="ECO:0000256" key="4">
    <source>
        <dbReference type="ARBA" id="ARBA00022741"/>
    </source>
</evidence>
<evidence type="ECO:0000259" key="14">
    <source>
        <dbReference type="PROSITE" id="PS51194"/>
    </source>
</evidence>
<dbReference type="CDD" id="cd18804">
    <property type="entry name" value="SF2_C_priA"/>
    <property type="match status" value="1"/>
</dbReference>
<gene>
    <name evidence="12" type="primary">priA</name>
    <name evidence="15" type="ORF">RUMCAL_03225</name>
</gene>
<dbReference type="STRING" id="411473.RUMCAL_03225"/>
<evidence type="ECO:0000256" key="2">
    <source>
        <dbReference type="ARBA" id="ARBA00022705"/>
    </source>
</evidence>
<comment type="caution">
    <text evidence="15">The sequence shown here is derived from an EMBL/GenBank/DDBJ whole genome shotgun (WGS) entry which is preliminary data.</text>
</comment>
<dbReference type="Pfam" id="PF18319">
    <property type="entry name" value="Zn_ribbon_PriA"/>
    <property type="match status" value="1"/>
</dbReference>
<dbReference type="PANTHER" id="PTHR30580">
    <property type="entry name" value="PRIMOSOMAL PROTEIN N"/>
    <property type="match status" value="1"/>
</dbReference>
<feature type="binding site" evidence="12">
    <location>
        <position position="558"/>
    </location>
    <ligand>
        <name>Zn(2+)</name>
        <dbReference type="ChEBI" id="CHEBI:29105"/>
        <label>1</label>
    </ligand>
</feature>
<dbReference type="eggNOG" id="COG1198">
    <property type="taxonomic scope" value="Bacteria"/>
</dbReference>
<dbReference type="InterPro" id="IPR027417">
    <property type="entry name" value="P-loop_NTPase"/>
</dbReference>
<comment type="function">
    <text evidence="12">Initiates the restart of stalled replication forks, which reloads the replicative helicase on sites other than the origin of replication. Recognizes and binds to abandoned replication forks and remodels them to uncover a helicase loading site. Promotes assembly of the primosome at these replication forks.</text>
</comment>
<comment type="subunit">
    <text evidence="12">Component of the replication restart primosome.</text>
</comment>
<dbReference type="SMART" id="SM00490">
    <property type="entry name" value="HELICc"/>
    <property type="match status" value="1"/>
</dbReference>
<dbReference type="GO" id="GO:0006270">
    <property type="term" value="P:DNA replication initiation"/>
    <property type="evidence" value="ECO:0007669"/>
    <property type="project" value="TreeGrafter"/>
</dbReference>
<dbReference type="Pfam" id="PF00270">
    <property type="entry name" value="DEAD"/>
    <property type="match status" value="1"/>
</dbReference>
<keyword evidence="5 12" id="KW-0378">Hydrolase</keyword>
<feature type="binding site" evidence="12">
    <location>
        <position position="521"/>
    </location>
    <ligand>
        <name>Zn(2+)</name>
        <dbReference type="ChEBI" id="CHEBI:29105"/>
        <label>1</label>
    </ligand>
</feature>
<keyword evidence="10 12" id="KW-0413">Isomerase</keyword>
<dbReference type="PROSITE" id="PS51194">
    <property type="entry name" value="HELICASE_CTER"/>
    <property type="match status" value="1"/>
</dbReference>
<dbReference type="CDD" id="cd17929">
    <property type="entry name" value="DEXHc_priA"/>
    <property type="match status" value="1"/>
</dbReference>
<dbReference type="InterPro" id="IPR042115">
    <property type="entry name" value="PriA_3primeBD_sf"/>
</dbReference>
<dbReference type="HOGENOM" id="CLU_013353_3_1_9"/>
<dbReference type="AlphaFoldDB" id="U2LEG2"/>
<keyword evidence="9 12" id="KW-0238">DNA-binding</keyword>
<dbReference type="Pfam" id="PF18074">
    <property type="entry name" value="PriA_C"/>
    <property type="match status" value="1"/>
</dbReference>
<accession>U2LEG2</accession>
<evidence type="ECO:0000256" key="3">
    <source>
        <dbReference type="ARBA" id="ARBA00022723"/>
    </source>
</evidence>
<comment type="cofactor">
    <cofactor evidence="12">
        <name>Zn(2+)</name>
        <dbReference type="ChEBI" id="CHEBI:29105"/>
    </cofactor>
    <text evidence="12">Binds 2 zinc ions per subunit.</text>
</comment>
<dbReference type="FunFam" id="3.40.50.300:FF:000489">
    <property type="entry name" value="Primosome assembly protein PriA"/>
    <property type="match status" value="1"/>
</dbReference>
<dbReference type="GO" id="GO:0008270">
    <property type="term" value="F:zinc ion binding"/>
    <property type="evidence" value="ECO:0007669"/>
    <property type="project" value="UniProtKB-UniRule"/>
</dbReference>
<dbReference type="InterPro" id="IPR011545">
    <property type="entry name" value="DEAD/DEAH_box_helicase_dom"/>
</dbReference>
<dbReference type="Gene3D" id="3.40.1440.60">
    <property type="entry name" value="PriA, 3(prime) DNA-binding domain"/>
    <property type="match status" value="1"/>
</dbReference>
<dbReference type="InterPro" id="IPR041236">
    <property type="entry name" value="PriA_C"/>
</dbReference>
<dbReference type="Pfam" id="PF00271">
    <property type="entry name" value="Helicase_C"/>
    <property type="match status" value="1"/>
</dbReference>